<dbReference type="InterPro" id="IPR052711">
    <property type="entry name" value="Zinc_ADH-like"/>
</dbReference>
<evidence type="ECO:0000259" key="1">
    <source>
        <dbReference type="SMART" id="SM00829"/>
    </source>
</evidence>
<dbReference type="InterPro" id="IPR011032">
    <property type="entry name" value="GroES-like_sf"/>
</dbReference>
<dbReference type="EMBL" id="KN846954">
    <property type="protein sequence ID" value="KIV77784.1"/>
    <property type="molecule type" value="Genomic_DNA"/>
</dbReference>
<dbReference type="Gene3D" id="3.40.50.720">
    <property type="entry name" value="NAD(P)-binding Rossmann-like Domain"/>
    <property type="match status" value="1"/>
</dbReference>
<dbReference type="GO" id="GO:0016491">
    <property type="term" value="F:oxidoreductase activity"/>
    <property type="evidence" value="ECO:0007669"/>
    <property type="project" value="InterPro"/>
</dbReference>
<dbReference type="AlphaFoldDB" id="A0A0D1YAB7"/>
<dbReference type="SUPFAM" id="SSF50129">
    <property type="entry name" value="GroES-like"/>
    <property type="match status" value="1"/>
</dbReference>
<dbReference type="Gene3D" id="3.90.180.10">
    <property type="entry name" value="Medium-chain alcohol dehydrogenases, catalytic domain"/>
    <property type="match status" value="1"/>
</dbReference>
<dbReference type="InterPro" id="IPR013149">
    <property type="entry name" value="ADH-like_C"/>
</dbReference>
<dbReference type="HOGENOM" id="CLU_026673_3_4_1"/>
<dbReference type="PANTHER" id="PTHR45033">
    <property type="match status" value="1"/>
</dbReference>
<evidence type="ECO:0000313" key="3">
    <source>
        <dbReference type="Proteomes" id="UP000053599"/>
    </source>
</evidence>
<reference evidence="2 3" key="1">
    <citation type="submission" date="2015-01" db="EMBL/GenBank/DDBJ databases">
        <title>The Genome Sequence of Exophiala sideris CBS121828.</title>
        <authorList>
            <consortium name="The Broad Institute Genomics Platform"/>
            <person name="Cuomo C."/>
            <person name="de Hoog S."/>
            <person name="Gorbushina A."/>
            <person name="Stielow B."/>
            <person name="Teixiera M."/>
            <person name="Abouelleil A."/>
            <person name="Chapman S.B."/>
            <person name="Priest M."/>
            <person name="Young S.K."/>
            <person name="Wortman J."/>
            <person name="Nusbaum C."/>
            <person name="Birren B."/>
        </authorList>
    </citation>
    <scope>NUCLEOTIDE SEQUENCE [LARGE SCALE GENOMIC DNA]</scope>
    <source>
        <strain evidence="2 3">CBS 121828</strain>
    </source>
</reference>
<dbReference type="Pfam" id="PF08240">
    <property type="entry name" value="ADH_N"/>
    <property type="match status" value="1"/>
</dbReference>
<proteinExistence type="predicted"/>
<protein>
    <recommendedName>
        <fullName evidence="1">Enoyl reductase (ER) domain-containing protein</fullName>
    </recommendedName>
</protein>
<organism evidence="2 3">
    <name type="scientific">Exophiala sideris</name>
    <dbReference type="NCBI Taxonomy" id="1016849"/>
    <lineage>
        <taxon>Eukaryota</taxon>
        <taxon>Fungi</taxon>
        <taxon>Dikarya</taxon>
        <taxon>Ascomycota</taxon>
        <taxon>Pezizomycotina</taxon>
        <taxon>Eurotiomycetes</taxon>
        <taxon>Chaetothyriomycetidae</taxon>
        <taxon>Chaetothyriales</taxon>
        <taxon>Herpotrichiellaceae</taxon>
        <taxon>Exophiala</taxon>
    </lineage>
</organism>
<name>A0A0D1YAB7_9EURO</name>
<sequence>MASSETPIDRFIQATNAADLQATLNAFAPGAEVFNDGESFKGDALRIFCERGIIGHNGRMKLVDKEARDDGRFFRHVMMDGDFATEFGIHEPFDLFLLATVNHDKIEYLEMGDVDPREPTMRTVYAASGKPTDPLSAVRIHKRNVPEPQHGWVLVKIQAVGLNFHDIFTLRGMGIHEIRYPMILGNEGAGVLEDGTEVAIYPNLGDPDFKGDETIDPKRHVLGELVQGTMAEYVVVPKRNVIPRPQSLDAKDAAVMGIAWLTAYRMMFRKANLRPGQTVLVQGSSGGVTTALIQLGSAAGFRVWTTGRTENKRALARRLGAERTFEPLTKLPYLVDAVFDTSGAATISHSMACVKPGGTVVSCGIHSESGSTEVKIDLLHLFANQISLTGVYTGTREEFVDLLNFVAAKGIKPHIGKVLPLERADEGLKDIWSGQTEGKVVVTIEASLHLNRRELFS</sequence>
<dbReference type="PANTHER" id="PTHR45033:SF3">
    <property type="entry name" value="DEHYDROGENASE, PUTATIVE (AFU_ORTHOLOGUE AFUA_2G13270)-RELATED"/>
    <property type="match status" value="1"/>
</dbReference>
<dbReference type="SMART" id="SM00829">
    <property type="entry name" value="PKS_ER"/>
    <property type="match status" value="1"/>
</dbReference>
<dbReference type="InterPro" id="IPR020843">
    <property type="entry name" value="ER"/>
</dbReference>
<dbReference type="InterPro" id="IPR036291">
    <property type="entry name" value="NAD(P)-bd_dom_sf"/>
</dbReference>
<feature type="domain" description="Enoyl reductase (ER)" evidence="1">
    <location>
        <begin position="133"/>
        <end position="442"/>
    </location>
</feature>
<dbReference type="STRING" id="1016849.A0A0D1YAB7"/>
<dbReference type="Proteomes" id="UP000053599">
    <property type="component" value="Unassembled WGS sequence"/>
</dbReference>
<dbReference type="InterPro" id="IPR013154">
    <property type="entry name" value="ADH-like_N"/>
</dbReference>
<dbReference type="OrthoDB" id="201656at2759"/>
<dbReference type="Pfam" id="PF00107">
    <property type="entry name" value="ADH_zinc_N"/>
    <property type="match status" value="1"/>
</dbReference>
<evidence type="ECO:0000313" key="2">
    <source>
        <dbReference type="EMBL" id="KIV77784.1"/>
    </source>
</evidence>
<accession>A0A0D1YAB7</accession>
<dbReference type="SUPFAM" id="SSF51735">
    <property type="entry name" value="NAD(P)-binding Rossmann-fold domains"/>
    <property type="match status" value="1"/>
</dbReference>
<dbReference type="Gene3D" id="3.10.450.50">
    <property type="match status" value="1"/>
</dbReference>
<gene>
    <name evidence="2" type="ORF">PV11_09564</name>
</gene>